<gene>
    <name evidence="1" type="ORF">LZ016_13805</name>
</gene>
<evidence type="ECO:0000313" key="1">
    <source>
        <dbReference type="EMBL" id="MCH8617168.1"/>
    </source>
</evidence>
<keyword evidence="2" id="KW-1185">Reference proteome</keyword>
<organism evidence="1 2">
    <name type="scientific">Sphingomonas telluris</name>
    <dbReference type="NCBI Taxonomy" id="2907998"/>
    <lineage>
        <taxon>Bacteria</taxon>
        <taxon>Pseudomonadati</taxon>
        <taxon>Pseudomonadota</taxon>
        <taxon>Alphaproteobacteria</taxon>
        <taxon>Sphingomonadales</taxon>
        <taxon>Sphingomonadaceae</taxon>
        <taxon>Sphingomonas</taxon>
    </lineage>
</organism>
<dbReference type="PANTHER" id="PTHR36109:SF2">
    <property type="entry name" value="MEMBRANE PROTEIN"/>
    <property type="match status" value="1"/>
</dbReference>
<comment type="caution">
    <text evidence="1">The sequence shown here is derived from an EMBL/GenBank/DDBJ whole genome shotgun (WGS) entry which is preliminary data.</text>
</comment>
<name>A0ABS9VQD7_9SPHN</name>
<evidence type="ECO:0000313" key="2">
    <source>
        <dbReference type="Proteomes" id="UP001203058"/>
    </source>
</evidence>
<protein>
    <recommendedName>
        <fullName evidence="3">General stress protein 17M-like domain-containing protein</fullName>
    </recommendedName>
</protein>
<evidence type="ECO:0008006" key="3">
    <source>
        <dbReference type="Google" id="ProtNLM"/>
    </source>
</evidence>
<sequence length="172" mass="17159">MDHVISAVFDNREKARRAVMELRSAGIPEDAISLVGRPDDVETDADNDGAGKGSVAGAVAGGGVAGALLGIAALAIPGVGPLAAAGAIAASAVPTAAGIGAAAGATTGAIARMLSDHDVDRNDAEYYEEHINRGGTFVSVDTRRAEGSAEQALIILERCGGHSASRPRTMTA</sequence>
<accession>A0ABS9VQD7</accession>
<dbReference type="EMBL" id="JAKZHW010000002">
    <property type="protein sequence ID" value="MCH8617168.1"/>
    <property type="molecule type" value="Genomic_DNA"/>
</dbReference>
<dbReference type="RefSeq" id="WP_241448033.1">
    <property type="nucleotide sequence ID" value="NZ_JAKZHW010000002.1"/>
</dbReference>
<proteinExistence type="predicted"/>
<dbReference type="Proteomes" id="UP001203058">
    <property type="component" value="Unassembled WGS sequence"/>
</dbReference>
<dbReference type="PANTHER" id="PTHR36109">
    <property type="entry name" value="MEMBRANE PROTEIN-RELATED"/>
    <property type="match status" value="1"/>
</dbReference>
<dbReference type="InterPro" id="IPR052948">
    <property type="entry name" value="Low_temp-induced_all0457"/>
</dbReference>
<reference evidence="1 2" key="1">
    <citation type="submission" date="2022-03" db="EMBL/GenBank/DDBJ databases">
        <authorList>
            <person name="Jo J.-H."/>
            <person name="Im W.-T."/>
        </authorList>
    </citation>
    <scope>NUCLEOTIDE SEQUENCE [LARGE SCALE GENOMIC DNA]</scope>
    <source>
        <strain evidence="1 2">SM33</strain>
    </source>
</reference>